<gene>
    <name evidence="10" type="ORF">J2Z66_003741</name>
</gene>
<evidence type="ECO:0000256" key="8">
    <source>
        <dbReference type="ARBA" id="ARBA00023136"/>
    </source>
</evidence>
<evidence type="ECO:0000256" key="4">
    <source>
        <dbReference type="ARBA" id="ARBA00022737"/>
    </source>
</evidence>
<dbReference type="InterPro" id="IPR050107">
    <property type="entry name" value="ABC_carbohydrate_import_ATPase"/>
</dbReference>
<keyword evidence="1" id="KW-0813">Transport</keyword>
<dbReference type="PANTHER" id="PTHR43790">
    <property type="entry name" value="CARBOHYDRATE TRANSPORT ATP-BINDING PROTEIN MG119-RELATED"/>
    <property type="match status" value="1"/>
</dbReference>
<dbReference type="PANTHER" id="PTHR43790:SF3">
    <property type="entry name" value="D-ALLOSE IMPORT ATP-BINDING PROTEIN ALSA-RELATED"/>
    <property type="match status" value="1"/>
</dbReference>
<dbReference type="InterPro" id="IPR003439">
    <property type="entry name" value="ABC_transporter-like_ATP-bd"/>
</dbReference>
<dbReference type="PROSITE" id="PS00211">
    <property type="entry name" value="ABC_TRANSPORTER_1"/>
    <property type="match status" value="1"/>
</dbReference>
<dbReference type="RefSeq" id="WP_209972843.1">
    <property type="nucleotide sequence ID" value="NZ_JAGGLB010000012.1"/>
</dbReference>
<feature type="domain" description="ABC transporter" evidence="9">
    <location>
        <begin position="11"/>
        <end position="249"/>
    </location>
</feature>
<dbReference type="Proteomes" id="UP001519287">
    <property type="component" value="Unassembled WGS sequence"/>
</dbReference>
<dbReference type="PROSITE" id="PS50893">
    <property type="entry name" value="ABC_TRANSPORTER_2"/>
    <property type="match status" value="2"/>
</dbReference>
<dbReference type="CDD" id="cd03216">
    <property type="entry name" value="ABC_Carb_Monos_I"/>
    <property type="match status" value="1"/>
</dbReference>
<evidence type="ECO:0000256" key="2">
    <source>
        <dbReference type="ARBA" id="ARBA00022475"/>
    </source>
</evidence>
<name>A0ABS4IX24_9BACL</name>
<dbReference type="InterPro" id="IPR027417">
    <property type="entry name" value="P-loop_NTPase"/>
</dbReference>
<feature type="domain" description="ABC transporter" evidence="9">
    <location>
        <begin position="259"/>
        <end position="503"/>
    </location>
</feature>
<dbReference type="Pfam" id="PF00005">
    <property type="entry name" value="ABC_tran"/>
    <property type="match status" value="2"/>
</dbReference>
<evidence type="ECO:0000259" key="9">
    <source>
        <dbReference type="PROSITE" id="PS50893"/>
    </source>
</evidence>
<keyword evidence="3 10" id="KW-0762">Sugar transport</keyword>
<keyword evidence="5" id="KW-0547">Nucleotide-binding</keyword>
<evidence type="ECO:0000256" key="6">
    <source>
        <dbReference type="ARBA" id="ARBA00022840"/>
    </source>
</evidence>
<proteinExistence type="predicted"/>
<keyword evidence="8" id="KW-0472">Membrane</keyword>
<dbReference type="SMART" id="SM00382">
    <property type="entry name" value="AAA"/>
    <property type="match status" value="2"/>
</dbReference>
<evidence type="ECO:0000256" key="3">
    <source>
        <dbReference type="ARBA" id="ARBA00022597"/>
    </source>
</evidence>
<dbReference type="EMBL" id="JAGGLB010000012">
    <property type="protein sequence ID" value="MBP1992133.1"/>
    <property type="molecule type" value="Genomic_DNA"/>
</dbReference>
<accession>A0ABS4IX24</accession>
<dbReference type="SUPFAM" id="SSF52540">
    <property type="entry name" value="P-loop containing nucleoside triphosphate hydrolases"/>
    <property type="match status" value="2"/>
</dbReference>
<evidence type="ECO:0000313" key="11">
    <source>
        <dbReference type="Proteomes" id="UP001519287"/>
    </source>
</evidence>
<evidence type="ECO:0000256" key="5">
    <source>
        <dbReference type="ARBA" id="ARBA00022741"/>
    </source>
</evidence>
<keyword evidence="2" id="KW-1003">Cell membrane</keyword>
<dbReference type="CDD" id="cd03215">
    <property type="entry name" value="ABC_Carb_Monos_II"/>
    <property type="match status" value="1"/>
</dbReference>
<reference evidence="10 11" key="1">
    <citation type="submission" date="2021-03" db="EMBL/GenBank/DDBJ databases">
        <title>Genomic Encyclopedia of Type Strains, Phase IV (KMG-IV): sequencing the most valuable type-strain genomes for metagenomic binning, comparative biology and taxonomic classification.</title>
        <authorList>
            <person name="Goeker M."/>
        </authorList>
    </citation>
    <scope>NUCLEOTIDE SEQUENCE [LARGE SCALE GENOMIC DNA]</scope>
    <source>
        <strain evidence="10 11">DSM 26048</strain>
    </source>
</reference>
<evidence type="ECO:0000256" key="7">
    <source>
        <dbReference type="ARBA" id="ARBA00022967"/>
    </source>
</evidence>
<keyword evidence="11" id="KW-1185">Reference proteome</keyword>
<dbReference type="Gene3D" id="3.40.50.300">
    <property type="entry name" value="P-loop containing nucleotide triphosphate hydrolases"/>
    <property type="match status" value="2"/>
</dbReference>
<sequence>MNEQNQGSTLLKLSGINKRFGANQILHSVDFTLEAGQVHALMGANGAGKSTLMKIIAGEYTLDSGRIELEGKEIEIHNPAQAKRHGISVIHQELNLVPEMTIADNVFLGKEAAIGKSNFLLSRVKALTLTKQLLDRFGIGLDPSQKIKHLSLGHQQLVEILKALSDDSKVLVMDEPTATLTSGETERLFAVIRSLRSKGIGIVYISHRLDEIQEICDHVTILKDGKMTAEGPIGEFNNDTIIERMVGRNLGNYYPESTRQFGNPLLELRQVQKQGALQDVSLTLRAGEIVGIFGLLGAGQSDLMRVIFGAERPDSGQIRIEDREVRIGSPAAAKQLGIALVTENRKEEGLVLEMGSDQNMVLASMKQFSRYGVKAADRIQKTASAHVEKLGIKLPSLKDPVKQLSGGNQQKVILGKWLITSPQVILLSEPTRGVDVGARSEIYHILSGLADEGKGIIVASSDVDEVLGMSDRILVMFQGKIVAELEKRQASEDLLMEFASGAAVQTR</sequence>
<protein>
    <submittedName>
        <fullName evidence="10">ABC-type sugar transport system ATPase subunit</fullName>
    </submittedName>
</protein>
<evidence type="ECO:0000313" key="10">
    <source>
        <dbReference type="EMBL" id="MBP1992133.1"/>
    </source>
</evidence>
<dbReference type="InterPro" id="IPR017871">
    <property type="entry name" value="ABC_transporter-like_CS"/>
</dbReference>
<dbReference type="InterPro" id="IPR003593">
    <property type="entry name" value="AAA+_ATPase"/>
</dbReference>
<evidence type="ECO:0000256" key="1">
    <source>
        <dbReference type="ARBA" id="ARBA00022448"/>
    </source>
</evidence>
<keyword evidence="7" id="KW-1278">Translocase</keyword>
<comment type="caution">
    <text evidence="10">The sequence shown here is derived from an EMBL/GenBank/DDBJ whole genome shotgun (WGS) entry which is preliminary data.</text>
</comment>
<organism evidence="10 11">
    <name type="scientific">Paenibacillus eucommiae</name>
    <dbReference type="NCBI Taxonomy" id="1355755"/>
    <lineage>
        <taxon>Bacteria</taxon>
        <taxon>Bacillati</taxon>
        <taxon>Bacillota</taxon>
        <taxon>Bacilli</taxon>
        <taxon>Bacillales</taxon>
        <taxon>Paenibacillaceae</taxon>
        <taxon>Paenibacillus</taxon>
    </lineage>
</organism>
<keyword evidence="4" id="KW-0677">Repeat</keyword>
<keyword evidence="6" id="KW-0067">ATP-binding</keyword>